<reference evidence="6 7" key="1">
    <citation type="submission" date="2020-07" db="EMBL/GenBank/DDBJ databases">
        <title>Comparative genomics of pyrophilous fungi reveals a link between fire events and developmental genes.</title>
        <authorList>
            <consortium name="DOE Joint Genome Institute"/>
            <person name="Steindorff A.S."/>
            <person name="Carver A."/>
            <person name="Calhoun S."/>
            <person name="Stillman K."/>
            <person name="Liu H."/>
            <person name="Lipzen A."/>
            <person name="Pangilinan J."/>
            <person name="Labutti K."/>
            <person name="Bruns T.D."/>
            <person name="Grigoriev I.V."/>
        </authorList>
    </citation>
    <scope>NUCLEOTIDE SEQUENCE [LARGE SCALE GENOMIC DNA]</scope>
    <source>
        <strain evidence="6 7">CBS 144469</strain>
    </source>
</reference>
<dbReference type="Pfam" id="PF00626">
    <property type="entry name" value="Gelsolin"/>
    <property type="match status" value="2"/>
</dbReference>
<evidence type="ECO:0000313" key="6">
    <source>
        <dbReference type="EMBL" id="KAF6755789.1"/>
    </source>
</evidence>
<evidence type="ECO:0000313" key="7">
    <source>
        <dbReference type="Proteomes" id="UP000521943"/>
    </source>
</evidence>
<keyword evidence="4" id="KW-0009">Actin-binding</keyword>
<keyword evidence="7" id="KW-1185">Reference proteome</keyword>
<evidence type="ECO:0000256" key="2">
    <source>
        <dbReference type="ARBA" id="ARBA00022467"/>
    </source>
</evidence>
<organism evidence="6 7">
    <name type="scientific">Ephemerocybe angulata</name>
    <dbReference type="NCBI Taxonomy" id="980116"/>
    <lineage>
        <taxon>Eukaryota</taxon>
        <taxon>Fungi</taxon>
        <taxon>Dikarya</taxon>
        <taxon>Basidiomycota</taxon>
        <taxon>Agaricomycotina</taxon>
        <taxon>Agaricomycetes</taxon>
        <taxon>Agaricomycetidae</taxon>
        <taxon>Agaricales</taxon>
        <taxon>Agaricineae</taxon>
        <taxon>Psathyrellaceae</taxon>
        <taxon>Ephemerocybe</taxon>
    </lineage>
</organism>
<dbReference type="EMBL" id="JACGCI010000028">
    <property type="protein sequence ID" value="KAF6755789.1"/>
    <property type="molecule type" value="Genomic_DNA"/>
</dbReference>
<gene>
    <name evidence="6" type="ORF">DFP72DRAFT_301651</name>
</gene>
<evidence type="ECO:0000256" key="3">
    <source>
        <dbReference type="ARBA" id="ARBA00022737"/>
    </source>
</evidence>
<keyword evidence="3" id="KW-0677">Repeat</keyword>
<dbReference type="SMART" id="SM00262">
    <property type="entry name" value="GEL"/>
    <property type="match status" value="2"/>
</dbReference>
<dbReference type="GO" id="GO:0051015">
    <property type="term" value="F:actin filament binding"/>
    <property type="evidence" value="ECO:0007669"/>
    <property type="project" value="InterPro"/>
</dbReference>
<accession>A0A8H6I0F5</accession>
<proteinExistence type="inferred from homology"/>
<evidence type="ECO:0000256" key="4">
    <source>
        <dbReference type="ARBA" id="ARBA00023203"/>
    </source>
</evidence>
<dbReference type="Gene3D" id="3.40.20.10">
    <property type="entry name" value="Severin"/>
    <property type="match status" value="3"/>
</dbReference>
<evidence type="ECO:0000259" key="5">
    <source>
        <dbReference type="Pfam" id="PF00626"/>
    </source>
</evidence>
<dbReference type="FunFam" id="3.40.20.10:FF:000043">
    <property type="entry name" value="macrophage-capping protein-like isoform X2"/>
    <property type="match status" value="1"/>
</dbReference>
<keyword evidence="2" id="KW-0117">Actin capping</keyword>
<comment type="similarity">
    <text evidence="1">Belongs to the villin/gelsolin family.</text>
</comment>
<dbReference type="GO" id="GO:0051693">
    <property type="term" value="P:actin filament capping"/>
    <property type="evidence" value="ECO:0007669"/>
    <property type="project" value="UniProtKB-KW"/>
</dbReference>
<dbReference type="CDD" id="cd11290">
    <property type="entry name" value="gelsolin_S1_like"/>
    <property type="match status" value="1"/>
</dbReference>
<dbReference type="SUPFAM" id="SSF55753">
    <property type="entry name" value="Actin depolymerizing proteins"/>
    <property type="match status" value="3"/>
</dbReference>
<sequence length="401" mass="44604">MAHLTKPTVYNIEDTNIALLGSDVSSDSILCLVYVFVGQELEKRVREHAGDSEAAWDATGSEEGLRIWRVEQFHIVAWPVENYGSFYDGDSYIILYTYKSFPEAKSLSYNLHFWLGQNTTLDEAGTAAYKTVELDDHLNGKPVQFREVQGSESPQFLSYFPKFTSLKGGAATGFHHVIDLPPLDIHKLYRVTFSRSPSTTTAGRFSSTLVVREVDPIAKSLVAGDAYVLDKGFEVWQLNTKQSAGQEKYKAAEFAQSLAGWRKACDVKVFDEGTSGVFQFLSEFGESTVLSPQEAPVPRDAKLFKLSDASGHVSFARLAAVSRNLLASEDAFLLDDSTVVYVWVGKRASILERRLIVQYAQQYLNEDRQSHGGGRRGLGVPIVKMEEGNEVEGFFRAFGTE</sequence>
<dbReference type="PANTHER" id="PTHR11977">
    <property type="entry name" value="VILLIN"/>
    <property type="match status" value="1"/>
</dbReference>
<feature type="domain" description="Gelsolin-like" evidence="5">
    <location>
        <begin position="82"/>
        <end position="157"/>
    </location>
</feature>
<dbReference type="InterPro" id="IPR007123">
    <property type="entry name" value="Gelsolin-like_dom"/>
</dbReference>
<evidence type="ECO:0000256" key="1">
    <source>
        <dbReference type="ARBA" id="ARBA00008418"/>
    </source>
</evidence>
<dbReference type="InterPro" id="IPR029006">
    <property type="entry name" value="ADF-H/Gelsolin-like_dom_sf"/>
</dbReference>
<protein>
    <submittedName>
        <fullName evidence="6">Fragmin60</fullName>
    </submittedName>
</protein>
<dbReference type="AlphaFoldDB" id="A0A8H6I0F5"/>
<feature type="domain" description="Gelsolin-like" evidence="5">
    <location>
        <begin position="323"/>
        <end position="369"/>
    </location>
</feature>
<dbReference type="InterPro" id="IPR007122">
    <property type="entry name" value="Villin/Gelsolin"/>
</dbReference>
<dbReference type="Proteomes" id="UP000521943">
    <property type="component" value="Unassembled WGS sequence"/>
</dbReference>
<dbReference type="PANTHER" id="PTHR11977:SF130">
    <property type="entry name" value="SEVERIN"/>
    <property type="match status" value="1"/>
</dbReference>
<dbReference type="OrthoDB" id="6375767at2759"/>
<comment type="caution">
    <text evidence="6">The sequence shown here is derived from an EMBL/GenBank/DDBJ whole genome shotgun (WGS) entry which is preliminary data.</text>
</comment>
<dbReference type="PRINTS" id="PR00597">
    <property type="entry name" value="GELSOLIN"/>
</dbReference>
<name>A0A8H6I0F5_9AGAR</name>